<feature type="compositionally biased region" description="Pro residues" evidence="7">
    <location>
        <begin position="144"/>
        <end position="161"/>
    </location>
</feature>
<dbReference type="Pfam" id="PF00505">
    <property type="entry name" value="HMG_box"/>
    <property type="match status" value="1"/>
</dbReference>
<dbReference type="GO" id="GO:0005634">
    <property type="term" value="C:nucleus"/>
    <property type="evidence" value="ECO:0007669"/>
    <property type="project" value="UniProtKB-UniRule"/>
</dbReference>
<evidence type="ECO:0000313" key="10">
    <source>
        <dbReference type="Proteomes" id="UP001177023"/>
    </source>
</evidence>
<evidence type="ECO:0000313" key="9">
    <source>
        <dbReference type="EMBL" id="CAJ0571867.1"/>
    </source>
</evidence>
<evidence type="ECO:0000256" key="7">
    <source>
        <dbReference type="SAM" id="MobiDB-lite"/>
    </source>
</evidence>
<evidence type="ECO:0000259" key="8">
    <source>
        <dbReference type="PROSITE" id="PS50118"/>
    </source>
</evidence>
<feature type="region of interest" description="Disordered" evidence="7">
    <location>
        <begin position="125"/>
        <end position="199"/>
    </location>
</feature>
<dbReference type="AlphaFoldDB" id="A0AA36CML8"/>
<organism evidence="9 10">
    <name type="scientific">Mesorhabditis spiculigera</name>
    <dbReference type="NCBI Taxonomy" id="96644"/>
    <lineage>
        <taxon>Eukaryota</taxon>
        <taxon>Metazoa</taxon>
        <taxon>Ecdysozoa</taxon>
        <taxon>Nematoda</taxon>
        <taxon>Chromadorea</taxon>
        <taxon>Rhabditida</taxon>
        <taxon>Rhabditina</taxon>
        <taxon>Rhabditomorpha</taxon>
        <taxon>Rhabditoidea</taxon>
        <taxon>Rhabditidae</taxon>
        <taxon>Mesorhabditinae</taxon>
        <taxon>Mesorhabditis</taxon>
    </lineage>
</organism>
<dbReference type="Gene3D" id="1.10.30.10">
    <property type="entry name" value="High mobility group box domain"/>
    <property type="match status" value="1"/>
</dbReference>
<dbReference type="CDD" id="cd21990">
    <property type="entry name" value="HMG-box_CIC-like"/>
    <property type="match status" value="1"/>
</dbReference>
<dbReference type="GO" id="GO:0000981">
    <property type="term" value="F:DNA-binding transcription factor activity, RNA polymerase II-specific"/>
    <property type="evidence" value="ECO:0007669"/>
    <property type="project" value="TreeGrafter"/>
</dbReference>
<feature type="compositionally biased region" description="Polar residues" evidence="7">
    <location>
        <begin position="35"/>
        <end position="48"/>
    </location>
</feature>
<keyword evidence="10" id="KW-1185">Reference proteome</keyword>
<dbReference type="FunFam" id="1.10.30.10:FF:000075">
    <property type="entry name" value="Capicua transcriptional repressor a"/>
    <property type="match status" value="1"/>
</dbReference>
<feature type="region of interest" description="Disordered" evidence="7">
    <location>
        <begin position="30"/>
        <end position="57"/>
    </location>
</feature>
<sequence>MAGLLPPLQNVGPPLDATIRVKQEVQCFEDERPMSNGSENSLEQQMNGKNKKPKDRIRRPMNAFMIFSKRHRPMVHMKYPNKDNRTVSKILGEWWYALPPEEKQTYHKMATEVKEQHFKAHPDWKWCTKDKRKDGMDSNTPPNSVLPPPPQPQPQPQPPAPVQQDIKPFPMPISQQFAPPQPPVSRQNPTPPTLNFTHRPAPQFHRPAPVTSLQQPMPPILQSFQMPQACQPPPCTRPQSDRLARLFVEGLDPHTLSPLTPTTRSSFFSLAGNEVPVESQILSPSFKHFPILLPTNSIPCSPLFQTADFNFLMKTIATSQQQTVTTQVFPQSIPAPPTVVSVAPGAARPPPLPTLSSLQPPISPLTTAIMSPSFAFSGSAFTPHYSTKDKLLSPFMHATFQLPLPADARANPFQPLPTHPAEKDDNIHRPTPLAPASPRWPTTALASPLLGVPFSPLDLLAGTLPMASQMLRNTEEPAPFVLAPTPAQLGRARGQKRLSSSMSQDLDGKTDGEGMDDEPASVVESIPDTPSFPLSTPVALKPSITLNDSQEAIDVETLSSGNASTSGSTATGNSFFAQADNEINKALNKVAYQDKFTNVPFAMPVTTCPSTPSFLVQSFLDSTYSQCSTTTSTPTAKSPASAALTTQNPVFFPPNFDMPEAPPKPHVMQKSNSNTSLTDDSSNGNPVEKVSSRKLLEQRRQLVMTLLETAGLFPSGHEINVFQQTHKAIFPNKQTLILKIREVRQKTMSMHNGTFPKSEVKAEPLAA</sequence>
<keyword evidence="3 6" id="KW-0238">DNA-binding</keyword>
<keyword evidence="5 6" id="KW-0539">Nucleus</keyword>
<feature type="region of interest" description="Disordered" evidence="7">
    <location>
        <begin position="490"/>
        <end position="520"/>
    </location>
</feature>
<feature type="compositionally biased region" description="Low complexity" evidence="7">
    <location>
        <begin position="671"/>
        <end position="685"/>
    </location>
</feature>
<accession>A0AA36CML8</accession>
<protein>
    <recommendedName>
        <fullName evidence="8">HMG box domain-containing protein</fullName>
    </recommendedName>
</protein>
<dbReference type="Proteomes" id="UP001177023">
    <property type="component" value="Unassembled WGS sequence"/>
</dbReference>
<dbReference type="SUPFAM" id="SSF47095">
    <property type="entry name" value="HMG-box"/>
    <property type="match status" value="1"/>
</dbReference>
<dbReference type="InterPro" id="IPR009071">
    <property type="entry name" value="HMG_box_dom"/>
</dbReference>
<keyword evidence="2" id="KW-0805">Transcription regulation</keyword>
<keyword evidence="1" id="KW-0597">Phosphoprotein</keyword>
<dbReference type="PANTHER" id="PTHR13059">
    <property type="entry name" value="HMG-BOX TRANSCRIPTION FACTOR BBX"/>
    <property type="match status" value="1"/>
</dbReference>
<proteinExistence type="predicted"/>
<comment type="caution">
    <text evidence="9">The sequence shown here is derived from an EMBL/GenBank/DDBJ whole genome shotgun (WGS) entry which is preliminary data.</text>
</comment>
<dbReference type="GO" id="GO:0000977">
    <property type="term" value="F:RNA polymerase II transcription regulatory region sequence-specific DNA binding"/>
    <property type="evidence" value="ECO:0007669"/>
    <property type="project" value="TreeGrafter"/>
</dbReference>
<evidence type="ECO:0000256" key="6">
    <source>
        <dbReference type="PROSITE-ProRule" id="PRU00267"/>
    </source>
</evidence>
<evidence type="ECO:0000256" key="3">
    <source>
        <dbReference type="ARBA" id="ARBA00023125"/>
    </source>
</evidence>
<dbReference type="InterPro" id="IPR058606">
    <property type="entry name" value="HTH_Cic_C"/>
</dbReference>
<name>A0AA36CML8_9BILA</name>
<feature type="region of interest" description="Disordered" evidence="7">
    <location>
        <begin position="655"/>
        <end position="691"/>
    </location>
</feature>
<evidence type="ECO:0000256" key="4">
    <source>
        <dbReference type="ARBA" id="ARBA00023163"/>
    </source>
</evidence>
<evidence type="ECO:0000256" key="5">
    <source>
        <dbReference type="ARBA" id="ARBA00023242"/>
    </source>
</evidence>
<feature type="non-terminal residue" evidence="9">
    <location>
        <position position="767"/>
    </location>
</feature>
<gene>
    <name evidence="9" type="ORF">MSPICULIGERA_LOCUS10265</name>
</gene>
<dbReference type="SMART" id="SM00398">
    <property type="entry name" value="HMG"/>
    <property type="match status" value="1"/>
</dbReference>
<dbReference type="EMBL" id="CATQJA010002585">
    <property type="protein sequence ID" value="CAJ0571867.1"/>
    <property type="molecule type" value="Genomic_DNA"/>
</dbReference>
<feature type="compositionally biased region" description="Polar residues" evidence="7">
    <location>
        <begin position="173"/>
        <end position="196"/>
    </location>
</feature>
<keyword evidence="4" id="KW-0804">Transcription</keyword>
<feature type="domain" description="HMG box" evidence="8">
    <location>
        <begin position="57"/>
        <end position="125"/>
    </location>
</feature>
<evidence type="ECO:0000256" key="1">
    <source>
        <dbReference type="ARBA" id="ARBA00022553"/>
    </source>
</evidence>
<dbReference type="PROSITE" id="PS50118">
    <property type="entry name" value="HMG_BOX_2"/>
    <property type="match status" value="1"/>
</dbReference>
<dbReference type="InterPro" id="IPR036910">
    <property type="entry name" value="HMG_box_dom_sf"/>
</dbReference>
<dbReference type="InterPro" id="IPR058607">
    <property type="entry name" value="HMG-box_Cic-like"/>
</dbReference>
<dbReference type="InterPro" id="IPR052412">
    <property type="entry name" value="CC-Dev_Transcription_Reg"/>
</dbReference>
<feature type="compositionally biased region" description="Basic and acidic residues" evidence="7">
    <location>
        <begin position="125"/>
        <end position="136"/>
    </location>
</feature>
<feature type="DNA-binding region" description="HMG box" evidence="6">
    <location>
        <begin position="57"/>
        <end position="125"/>
    </location>
</feature>
<evidence type="ECO:0000256" key="2">
    <source>
        <dbReference type="ARBA" id="ARBA00023015"/>
    </source>
</evidence>
<feature type="region of interest" description="Disordered" evidence="7">
    <location>
        <begin position="408"/>
        <end position="438"/>
    </location>
</feature>
<dbReference type="Pfam" id="PF25981">
    <property type="entry name" value="HTH_Cic_C"/>
    <property type="match status" value="1"/>
</dbReference>
<reference evidence="9" key="1">
    <citation type="submission" date="2023-06" db="EMBL/GenBank/DDBJ databases">
        <authorList>
            <person name="Delattre M."/>
        </authorList>
    </citation>
    <scope>NUCLEOTIDE SEQUENCE</scope>
    <source>
        <strain evidence="9">AF72</strain>
    </source>
</reference>
<dbReference type="PANTHER" id="PTHR13059:SF13">
    <property type="entry name" value="PROTEIN CAPICUA HOMOLOG"/>
    <property type="match status" value="1"/>
</dbReference>